<feature type="signal peptide" evidence="1">
    <location>
        <begin position="1"/>
        <end position="16"/>
    </location>
</feature>
<dbReference type="Proteomes" id="UP001361239">
    <property type="component" value="Unassembled WGS sequence"/>
</dbReference>
<name>A0ABU8RX05_9SPHN</name>
<organism evidence="2 3">
    <name type="scientific">Novosphingobium anseongense</name>
    <dbReference type="NCBI Taxonomy" id="3133436"/>
    <lineage>
        <taxon>Bacteria</taxon>
        <taxon>Pseudomonadati</taxon>
        <taxon>Pseudomonadota</taxon>
        <taxon>Alphaproteobacteria</taxon>
        <taxon>Sphingomonadales</taxon>
        <taxon>Sphingomonadaceae</taxon>
        <taxon>Novosphingobium</taxon>
    </lineage>
</organism>
<gene>
    <name evidence="2" type="ORF">WG901_12930</name>
</gene>
<dbReference type="PROSITE" id="PS51257">
    <property type="entry name" value="PROKAR_LIPOPROTEIN"/>
    <property type="match status" value="1"/>
</dbReference>
<feature type="chain" id="PRO_5045687877" evidence="1">
    <location>
        <begin position="17"/>
        <end position="192"/>
    </location>
</feature>
<protein>
    <submittedName>
        <fullName evidence="2">DUF3617 domain-containing protein</fullName>
    </submittedName>
</protein>
<dbReference type="Pfam" id="PF12276">
    <property type="entry name" value="DUF3617"/>
    <property type="match status" value="1"/>
</dbReference>
<comment type="caution">
    <text evidence="2">The sequence shown here is derived from an EMBL/GenBank/DDBJ whole genome shotgun (WGS) entry which is preliminary data.</text>
</comment>
<dbReference type="EMBL" id="JBBHJZ010000002">
    <property type="protein sequence ID" value="MEJ5977547.1"/>
    <property type="molecule type" value="Genomic_DNA"/>
</dbReference>
<keyword evidence="1" id="KW-0732">Signal</keyword>
<dbReference type="RefSeq" id="WP_339587479.1">
    <property type="nucleotide sequence ID" value="NZ_JBBHJZ010000002.1"/>
</dbReference>
<evidence type="ECO:0000313" key="3">
    <source>
        <dbReference type="Proteomes" id="UP001361239"/>
    </source>
</evidence>
<accession>A0ABU8RX05</accession>
<keyword evidence="3" id="KW-1185">Reference proteome</keyword>
<evidence type="ECO:0000256" key="1">
    <source>
        <dbReference type="SAM" id="SignalP"/>
    </source>
</evidence>
<sequence length="192" mass="19907">MTAFRTAALVTATALAALSLSACKKEGVVAKDESVESVAKKVDESGIKPQPGRWESSVKIGKMDLPGLPPQAKEAMGKQMGATQTFASCLTPEQAAKPDAGFFQAGAKDCKYDSFVMAGGKIDAAMTCDRGGQTLKMTMAGTYSETSYDIAVKSQGEVQPGMPMSMEMSIASHRAGECNGTEVSAAAPPAKP</sequence>
<dbReference type="InterPro" id="IPR022061">
    <property type="entry name" value="DUF3617"/>
</dbReference>
<evidence type="ECO:0000313" key="2">
    <source>
        <dbReference type="EMBL" id="MEJ5977547.1"/>
    </source>
</evidence>
<proteinExistence type="predicted"/>
<reference evidence="2 3" key="1">
    <citation type="submission" date="2024-03" db="EMBL/GenBank/DDBJ databases">
        <authorList>
            <person name="Jo J.-H."/>
        </authorList>
    </citation>
    <scope>NUCLEOTIDE SEQUENCE [LARGE SCALE GENOMIC DNA]</scope>
    <source>
        <strain evidence="2 3">PS1R-30</strain>
    </source>
</reference>